<comment type="caution">
    <text evidence="2">The sequence shown here is derived from an EMBL/GenBank/DDBJ whole genome shotgun (WGS) entry which is preliminary data.</text>
</comment>
<dbReference type="EMBL" id="NBIV01000035">
    <property type="protein sequence ID" value="PXF46591.1"/>
    <property type="molecule type" value="Genomic_DNA"/>
</dbReference>
<accession>A0A2V3IWU8</accession>
<feature type="compositionally biased region" description="Basic residues" evidence="1">
    <location>
        <begin position="16"/>
        <end position="32"/>
    </location>
</feature>
<organism evidence="2 3">
    <name type="scientific">Gracilariopsis chorda</name>
    <dbReference type="NCBI Taxonomy" id="448386"/>
    <lineage>
        <taxon>Eukaryota</taxon>
        <taxon>Rhodophyta</taxon>
        <taxon>Florideophyceae</taxon>
        <taxon>Rhodymeniophycidae</taxon>
        <taxon>Gracilariales</taxon>
        <taxon>Gracilariaceae</taxon>
        <taxon>Gracilariopsis</taxon>
    </lineage>
</organism>
<gene>
    <name evidence="2" type="ORF">BWQ96_03580</name>
</gene>
<evidence type="ECO:0000313" key="2">
    <source>
        <dbReference type="EMBL" id="PXF46591.1"/>
    </source>
</evidence>
<dbReference type="AlphaFoldDB" id="A0A2V3IWU8"/>
<dbReference type="Proteomes" id="UP000247409">
    <property type="component" value="Unassembled WGS sequence"/>
</dbReference>
<protein>
    <submittedName>
        <fullName evidence="2">Uncharacterized protein</fullName>
    </submittedName>
</protein>
<name>A0A2V3IWU8_9FLOR</name>
<feature type="compositionally biased region" description="Basic and acidic residues" evidence="1">
    <location>
        <begin position="1"/>
        <end position="11"/>
    </location>
</feature>
<proteinExistence type="predicted"/>
<evidence type="ECO:0000313" key="3">
    <source>
        <dbReference type="Proteomes" id="UP000247409"/>
    </source>
</evidence>
<sequence length="191" mass="21265">MHNQKRWDPKATRASSRPRKHRGSWEKHRRGTAKGEVSLVMFEGKTGIKKERMNGVGTVVEKSPAVKREAVEGDMGRGTRGGRVGGKLETGEPLLGLKIDQANAYDMPVIRVDGSSLRPKRRMVKREPTLGCTSPGQGKNNPSLTPRGIFKVQKQSWTLSKESKRLLQASIVSNKKLFLAKCEERFCARKG</sequence>
<feature type="region of interest" description="Disordered" evidence="1">
    <location>
        <begin position="1"/>
        <end position="34"/>
    </location>
</feature>
<evidence type="ECO:0000256" key="1">
    <source>
        <dbReference type="SAM" id="MobiDB-lite"/>
    </source>
</evidence>
<keyword evidence="3" id="KW-1185">Reference proteome</keyword>
<reference evidence="2 3" key="1">
    <citation type="journal article" date="2018" name="Mol. Biol. Evol.">
        <title>Analysis of the draft genome of the red seaweed Gracilariopsis chorda provides insights into genome size evolution in Rhodophyta.</title>
        <authorList>
            <person name="Lee J."/>
            <person name="Yang E.C."/>
            <person name="Graf L."/>
            <person name="Yang J.H."/>
            <person name="Qiu H."/>
            <person name="Zel Zion U."/>
            <person name="Chan C.X."/>
            <person name="Stephens T.G."/>
            <person name="Weber A.P.M."/>
            <person name="Boo G.H."/>
            <person name="Boo S.M."/>
            <person name="Kim K.M."/>
            <person name="Shin Y."/>
            <person name="Jung M."/>
            <person name="Lee S.J."/>
            <person name="Yim H.S."/>
            <person name="Lee J.H."/>
            <person name="Bhattacharya D."/>
            <person name="Yoon H.S."/>
        </authorList>
    </citation>
    <scope>NUCLEOTIDE SEQUENCE [LARGE SCALE GENOMIC DNA]</scope>
    <source>
        <strain evidence="2 3">SKKU-2015</strain>
        <tissue evidence="2">Whole body</tissue>
    </source>
</reference>